<dbReference type="InterPro" id="IPR021295">
    <property type="entry name" value="DUF2867"/>
</dbReference>
<accession>A0A1H8TH97</accession>
<dbReference type="OrthoDB" id="5189474at2"/>
<sequence length="187" mass="20638">MRFRDCAVPEGTGLATFRDGSPYLNSSAVEVDLPAGVAVTAPDLARAALARPNLVPERLQPVADALTRVQGVLFKPFGLEPNTSHRKRAMPELATGNRFGPWQVYSVEDGEVVMGDTDPLWDYRVSFLVTGSIARLGVVLRARNKPGEIYYRMMRRMQQRMLRDALERGLQTVAAEAPEAPIADEAR</sequence>
<organism evidence="1 2">
    <name type="scientific">Amycolatopsis saalfeldensis</name>
    <dbReference type="NCBI Taxonomy" id="394193"/>
    <lineage>
        <taxon>Bacteria</taxon>
        <taxon>Bacillati</taxon>
        <taxon>Actinomycetota</taxon>
        <taxon>Actinomycetes</taxon>
        <taxon>Pseudonocardiales</taxon>
        <taxon>Pseudonocardiaceae</taxon>
        <taxon>Amycolatopsis</taxon>
    </lineage>
</organism>
<dbReference type="STRING" id="394193.SAMN04489732_102603"/>
<name>A0A1H8TH97_9PSEU</name>
<protein>
    <recommendedName>
        <fullName evidence="3">Polyketide cyclase / dehydrase and lipid transport</fullName>
    </recommendedName>
</protein>
<evidence type="ECO:0000313" key="1">
    <source>
        <dbReference type="EMBL" id="SEO89888.1"/>
    </source>
</evidence>
<gene>
    <name evidence="1" type="ORF">SAMN04489732_102603</name>
</gene>
<evidence type="ECO:0008006" key="3">
    <source>
        <dbReference type="Google" id="ProtNLM"/>
    </source>
</evidence>
<keyword evidence="2" id="KW-1185">Reference proteome</keyword>
<evidence type="ECO:0000313" key="2">
    <source>
        <dbReference type="Proteomes" id="UP000198582"/>
    </source>
</evidence>
<dbReference type="Proteomes" id="UP000198582">
    <property type="component" value="Unassembled WGS sequence"/>
</dbReference>
<dbReference type="Pfam" id="PF11066">
    <property type="entry name" value="DUF2867"/>
    <property type="match status" value="1"/>
</dbReference>
<dbReference type="AlphaFoldDB" id="A0A1H8TH97"/>
<reference evidence="2" key="1">
    <citation type="submission" date="2016-10" db="EMBL/GenBank/DDBJ databases">
        <authorList>
            <person name="Varghese N."/>
            <person name="Submissions S."/>
        </authorList>
    </citation>
    <scope>NUCLEOTIDE SEQUENCE [LARGE SCALE GENOMIC DNA]</scope>
    <source>
        <strain evidence="2">DSM 44993</strain>
    </source>
</reference>
<dbReference type="RefSeq" id="WP_091614353.1">
    <property type="nucleotide sequence ID" value="NZ_FOEF01000002.1"/>
</dbReference>
<proteinExistence type="predicted"/>
<dbReference type="EMBL" id="FOEF01000002">
    <property type="protein sequence ID" value="SEO89888.1"/>
    <property type="molecule type" value="Genomic_DNA"/>
</dbReference>